<dbReference type="Gene3D" id="3.30.70.2450">
    <property type="match status" value="1"/>
</dbReference>
<dbReference type="GO" id="GO:0071949">
    <property type="term" value="F:FAD binding"/>
    <property type="evidence" value="ECO:0007669"/>
    <property type="project" value="InterPro"/>
</dbReference>
<comment type="cofactor">
    <cofactor evidence="1">
        <name>FAD</name>
        <dbReference type="ChEBI" id="CHEBI:57692"/>
    </cofactor>
</comment>
<dbReference type="GO" id="GO:0016709">
    <property type="term" value="F:oxidoreductase activity, acting on paired donors, with incorporation or reduction of molecular oxygen, NAD(P)H as one donor, and incorporation of one atom of oxygen"/>
    <property type="evidence" value="ECO:0007669"/>
    <property type="project" value="UniProtKB-ARBA"/>
</dbReference>
<dbReference type="AlphaFoldDB" id="A0A1H4MIK1"/>
<dbReference type="Gene3D" id="3.50.50.60">
    <property type="entry name" value="FAD/NAD(P)-binding domain"/>
    <property type="match status" value="1"/>
</dbReference>
<evidence type="ECO:0000256" key="2">
    <source>
        <dbReference type="ARBA" id="ARBA00022630"/>
    </source>
</evidence>
<dbReference type="InterPro" id="IPR036188">
    <property type="entry name" value="FAD/NAD-bd_sf"/>
</dbReference>
<sequence>MPRYEYNPFPYKAPPELAGGHVGQYPVVVIGAGPVGLAAAIDLAQRGVSVVVLDDNDVVSVGSRAICWSKRSLEIFDRLGVGERMVEKGVTWKVGRLFHRDREVWNFDLLPEEGHKMPAFINLQQYYVEQYLVERAGELSELVDLRWKNRVVGLEQAGGDVRLQVETPDGTYEMDAAWVVACDGARSPVRSMMGLDFAGQVFEERFLIADVEMKADFPSERWFWFEPSFHKGQSALLHKQPDDIYRIDLQLGPDADPDEEKKPENVIPRIAKVIGHSKFELDWVSVYTFQCRRLERFVHDRVIFAGDSAHIVSPFGARGGNGGIQDVDNLGWKLALVAKGEAPASLIRTYDEERILGADENILHSARSTSFMTPKSDMERMFRDSVLALSADHDFARRLVNSGRLSKPCSLAGCTLQAAWDGESPLAPGEAMADAPVRVGGRPSWLLGEAGGGFVLLAVDCDPPIGLPAGLHVVQVTKPGASAVDGVAHVEDSEGAVAARYGAGLLYLVRPDQHVAAVFTASDAHEIAAAMTHAMGRE</sequence>
<gene>
    <name evidence="5" type="ORF">SAMN05216452_3309</name>
</gene>
<dbReference type="InterPro" id="IPR002938">
    <property type="entry name" value="FAD-bd"/>
</dbReference>
<evidence type="ECO:0000313" key="6">
    <source>
        <dbReference type="Proteomes" id="UP000199064"/>
    </source>
</evidence>
<dbReference type="SUPFAM" id="SSF51905">
    <property type="entry name" value="FAD/NAD(P)-binding domain"/>
    <property type="match status" value="1"/>
</dbReference>
<accession>A0A1H4MIK1</accession>
<dbReference type="Pfam" id="PF01494">
    <property type="entry name" value="FAD_binding_3"/>
    <property type="match status" value="1"/>
</dbReference>
<proteinExistence type="predicted"/>
<dbReference type="InterPro" id="IPR050641">
    <property type="entry name" value="RIFMO-like"/>
</dbReference>
<evidence type="ECO:0000313" key="5">
    <source>
        <dbReference type="EMBL" id="SEB82162.1"/>
    </source>
</evidence>
<dbReference type="EMBL" id="FNSL01000001">
    <property type="protein sequence ID" value="SEB82162.1"/>
    <property type="molecule type" value="Genomic_DNA"/>
</dbReference>
<keyword evidence="2" id="KW-0285">Flavoprotein</keyword>
<dbReference type="PANTHER" id="PTHR43004:SF19">
    <property type="entry name" value="BINDING MONOOXYGENASE, PUTATIVE (JCVI)-RELATED"/>
    <property type="match status" value="1"/>
</dbReference>
<evidence type="ECO:0000256" key="3">
    <source>
        <dbReference type="ARBA" id="ARBA00022827"/>
    </source>
</evidence>
<keyword evidence="6" id="KW-1185">Reference proteome</keyword>
<dbReference type="RefSeq" id="WP_090329507.1">
    <property type="nucleotide sequence ID" value="NZ_FNSL01000001.1"/>
</dbReference>
<dbReference type="Proteomes" id="UP000199064">
    <property type="component" value="Unassembled WGS sequence"/>
</dbReference>
<organism evidence="5 6">
    <name type="scientific">Nitratireductor aquibiodomus</name>
    <dbReference type="NCBI Taxonomy" id="204799"/>
    <lineage>
        <taxon>Bacteria</taxon>
        <taxon>Pseudomonadati</taxon>
        <taxon>Pseudomonadota</taxon>
        <taxon>Alphaproteobacteria</taxon>
        <taxon>Hyphomicrobiales</taxon>
        <taxon>Phyllobacteriaceae</taxon>
        <taxon>Nitratireductor</taxon>
    </lineage>
</organism>
<dbReference type="NCBIfam" id="NF006002">
    <property type="entry name" value="PRK08132.1"/>
    <property type="match status" value="1"/>
</dbReference>
<keyword evidence="3" id="KW-0274">FAD</keyword>
<evidence type="ECO:0000259" key="4">
    <source>
        <dbReference type="Pfam" id="PF01494"/>
    </source>
</evidence>
<dbReference type="PANTHER" id="PTHR43004">
    <property type="entry name" value="TRK SYSTEM POTASSIUM UPTAKE PROTEIN"/>
    <property type="match status" value="1"/>
</dbReference>
<evidence type="ECO:0000256" key="1">
    <source>
        <dbReference type="ARBA" id="ARBA00001974"/>
    </source>
</evidence>
<feature type="domain" description="FAD-binding" evidence="4">
    <location>
        <begin position="25"/>
        <end position="356"/>
    </location>
</feature>
<dbReference type="Gene3D" id="3.40.30.120">
    <property type="match status" value="1"/>
</dbReference>
<reference evidence="6" key="1">
    <citation type="submission" date="2016-10" db="EMBL/GenBank/DDBJ databases">
        <authorList>
            <person name="Varghese N."/>
            <person name="Submissions S."/>
        </authorList>
    </citation>
    <scope>NUCLEOTIDE SEQUENCE [LARGE SCALE GENOMIC DNA]</scope>
    <source>
        <strain evidence="6">ES.061</strain>
    </source>
</reference>
<name>A0A1H4MIK1_9HYPH</name>
<dbReference type="PRINTS" id="PR00420">
    <property type="entry name" value="RNGMNOXGNASE"/>
</dbReference>
<protein>
    <submittedName>
        <fullName evidence="5">3-(3-hydroxy-phenyl)propionate hydroxylase</fullName>
    </submittedName>
</protein>